<keyword evidence="2" id="KW-1185">Reference proteome</keyword>
<proteinExistence type="predicted"/>
<evidence type="ECO:0000313" key="1">
    <source>
        <dbReference type="EMBL" id="GBN89545.1"/>
    </source>
</evidence>
<comment type="caution">
    <text evidence="1">The sequence shown here is derived from an EMBL/GenBank/DDBJ whole genome shotgun (WGS) entry which is preliminary data.</text>
</comment>
<reference evidence="1 2" key="1">
    <citation type="journal article" date="2019" name="Sci. Rep.">
        <title>Orb-weaving spider Araneus ventricosus genome elucidates the spidroin gene catalogue.</title>
        <authorList>
            <person name="Kono N."/>
            <person name="Nakamura H."/>
            <person name="Ohtoshi R."/>
            <person name="Moran D.A.P."/>
            <person name="Shinohara A."/>
            <person name="Yoshida Y."/>
            <person name="Fujiwara M."/>
            <person name="Mori M."/>
            <person name="Tomita M."/>
            <person name="Arakawa K."/>
        </authorList>
    </citation>
    <scope>NUCLEOTIDE SEQUENCE [LARGE SCALE GENOMIC DNA]</scope>
</reference>
<sequence>MDSSYDNLFLWRPPSNRQLGEQSSRVWQTVQQSLEHQQWRRQQSGNVILIGEFIQWRNDEEARKCQWVYFTFFKAKCHEEANKMLLLRVPFIPTAPLANLNFWS</sequence>
<gene>
    <name evidence="1" type="ORF">AVEN_146013_1</name>
</gene>
<name>A0A4Y2SRG8_ARAVE</name>
<organism evidence="1 2">
    <name type="scientific">Araneus ventricosus</name>
    <name type="common">Orbweaver spider</name>
    <name type="synonym">Epeira ventricosa</name>
    <dbReference type="NCBI Taxonomy" id="182803"/>
    <lineage>
        <taxon>Eukaryota</taxon>
        <taxon>Metazoa</taxon>
        <taxon>Ecdysozoa</taxon>
        <taxon>Arthropoda</taxon>
        <taxon>Chelicerata</taxon>
        <taxon>Arachnida</taxon>
        <taxon>Araneae</taxon>
        <taxon>Araneomorphae</taxon>
        <taxon>Entelegynae</taxon>
        <taxon>Araneoidea</taxon>
        <taxon>Araneidae</taxon>
        <taxon>Araneus</taxon>
    </lineage>
</organism>
<dbReference type="EMBL" id="BGPR01022839">
    <property type="protein sequence ID" value="GBN89545.1"/>
    <property type="molecule type" value="Genomic_DNA"/>
</dbReference>
<dbReference type="AlphaFoldDB" id="A0A4Y2SRG8"/>
<protein>
    <submittedName>
        <fullName evidence="1">Uncharacterized protein</fullName>
    </submittedName>
</protein>
<accession>A0A4Y2SRG8</accession>
<dbReference type="Proteomes" id="UP000499080">
    <property type="component" value="Unassembled WGS sequence"/>
</dbReference>
<evidence type="ECO:0000313" key="2">
    <source>
        <dbReference type="Proteomes" id="UP000499080"/>
    </source>
</evidence>